<comment type="catalytic activity">
    <reaction evidence="1">
        <text>L-aspartyl-tRNA(Asn) + L-glutamine + ATP + H2O = L-asparaginyl-tRNA(Asn) + L-glutamate + ADP + phosphate + 2 H(+)</text>
        <dbReference type="Rhea" id="RHEA:14513"/>
        <dbReference type="Rhea" id="RHEA-COMP:9674"/>
        <dbReference type="Rhea" id="RHEA-COMP:9677"/>
        <dbReference type="ChEBI" id="CHEBI:15377"/>
        <dbReference type="ChEBI" id="CHEBI:15378"/>
        <dbReference type="ChEBI" id="CHEBI:29985"/>
        <dbReference type="ChEBI" id="CHEBI:30616"/>
        <dbReference type="ChEBI" id="CHEBI:43474"/>
        <dbReference type="ChEBI" id="CHEBI:58359"/>
        <dbReference type="ChEBI" id="CHEBI:78515"/>
        <dbReference type="ChEBI" id="CHEBI:78516"/>
        <dbReference type="ChEBI" id="CHEBI:456216"/>
    </reaction>
</comment>
<organism evidence="2 3">
    <name type="scientific">Candidatus Daviesbacteria bacterium RIFCSPHIGHO2_02_FULL_36_13</name>
    <dbReference type="NCBI Taxonomy" id="1797768"/>
    <lineage>
        <taxon>Bacteria</taxon>
        <taxon>Candidatus Daviesiibacteriota</taxon>
    </lineage>
</organism>
<sequence length="94" mass="10474">MKIDVKRVAKLASLPLSEAEEEKYSKQLSKILDYIEQLNEVDTLDVEPTFNVTGLSNAMREDQVGDCTIPQEEAISNAPVKKDGFIVTKGVFNE</sequence>
<name>A0A1F5JSI2_9BACT</name>
<comment type="similarity">
    <text evidence="1">Belongs to the GatC family.</text>
</comment>
<dbReference type="Proteomes" id="UP000176902">
    <property type="component" value="Unassembled WGS sequence"/>
</dbReference>
<comment type="subunit">
    <text evidence="1">Heterotrimer of A, B and C subunits.</text>
</comment>
<reference evidence="2 3" key="1">
    <citation type="journal article" date="2016" name="Nat. Commun.">
        <title>Thousands of microbial genomes shed light on interconnected biogeochemical processes in an aquifer system.</title>
        <authorList>
            <person name="Anantharaman K."/>
            <person name="Brown C.T."/>
            <person name="Hug L.A."/>
            <person name="Sharon I."/>
            <person name="Castelle C.J."/>
            <person name="Probst A.J."/>
            <person name="Thomas B.C."/>
            <person name="Singh A."/>
            <person name="Wilkins M.J."/>
            <person name="Karaoz U."/>
            <person name="Brodie E.L."/>
            <person name="Williams K.H."/>
            <person name="Hubbard S.S."/>
            <person name="Banfield J.F."/>
        </authorList>
    </citation>
    <scope>NUCLEOTIDE SEQUENCE [LARGE SCALE GENOMIC DNA]</scope>
</reference>
<dbReference type="SUPFAM" id="SSF141000">
    <property type="entry name" value="Glu-tRNAGln amidotransferase C subunit"/>
    <property type="match status" value="1"/>
</dbReference>
<keyword evidence="1" id="KW-0547">Nucleotide-binding</keyword>
<dbReference type="AlphaFoldDB" id="A0A1F5JSI2"/>
<comment type="catalytic activity">
    <reaction evidence="1">
        <text>L-glutamyl-tRNA(Gln) + L-glutamine + ATP + H2O = L-glutaminyl-tRNA(Gln) + L-glutamate + ADP + phosphate + H(+)</text>
        <dbReference type="Rhea" id="RHEA:17521"/>
        <dbReference type="Rhea" id="RHEA-COMP:9681"/>
        <dbReference type="Rhea" id="RHEA-COMP:9684"/>
        <dbReference type="ChEBI" id="CHEBI:15377"/>
        <dbReference type="ChEBI" id="CHEBI:15378"/>
        <dbReference type="ChEBI" id="CHEBI:29985"/>
        <dbReference type="ChEBI" id="CHEBI:30616"/>
        <dbReference type="ChEBI" id="CHEBI:43474"/>
        <dbReference type="ChEBI" id="CHEBI:58359"/>
        <dbReference type="ChEBI" id="CHEBI:78520"/>
        <dbReference type="ChEBI" id="CHEBI:78521"/>
        <dbReference type="ChEBI" id="CHEBI:456216"/>
    </reaction>
</comment>
<dbReference type="GO" id="GO:0050567">
    <property type="term" value="F:glutaminyl-tRNA synthase (glutamine-hydrolyzing) activity"/>
    <property type="evidence" value="ECO:0007669"/>
    <property type="project" value="UniProtKB-UniRule"/>
</dbReference>
<dbReference type="GO" id="GO:0006450">
    <property type="term" value="P:regulation of translational fidelity"/>
    <property type="evidence" value="ECO:0007669"/>
    <property type="project" value="InterPro"/>
</dbReference>
<dbReference type="PANTHER" id="PTHR15004:SF0">
    <property type="entry name" value="GLUTAMYL-TRNA(GLN) AMIDOTRANSFERASE SUBUNIT C, MITOCHONDRIAL"/>
    <property type="match status" value="1"/>
</dbReference>
<keyword evidence="1" id="KW-0067">ATP-binding</keyword>
<dbReference type="InterPro" id="IPR036113">
    <property type="entry name" value="Asp/Glu-ADT_sf_sub_c"/>
</dbReference>
<gene>
    <name evidence="1" type="primary">gatC</name>
    <name evidence="2" type="ORF">A3C59_02640</name>
</gene>
<dbReference type="Gene3D" id="1.10.20.60">
    <property type="entry name" value="Glu-tRNAGln amidotransferase C subunit, N-terminal domain"/>
    <property type="match status" value="1"/>
</dbReference>
<dbReference type="GO" id="GO:0050566">
    <property type="term" value="F:asparaginyl-tRNA synthase (glutamine-hydrolyzing) activity"/>
    <property type="evidence" value="ECO:0007669"/>
    <property type="project" value="RHEA"/>
</dbReference>
<proteinExistence type="inferred from homology"/>
<dbReference type="EC" id="6.3.5.-" evidence="1"/>
<comment type="function">
    <text evidence="1">Allows the formation of correctly charged Asn-tRNA(Asn) or Gln-tRNA(Gln) through the transamidation of misacylated Asp-tRNA(Asn) or Glu-tRNA(Gln) in organisms which lack either or both of asparaginyl-tRNA or glutaminyl-tRNA synthetases. The reaction takes place in the presence of glutamine and ATP through an activated phospho-Asp-tRNA(Asn) or phospho-Glu-tRNA(Gln).</text>
</comment>
<dbReference type="GO" id="GO:0070681">
    <property type="term" value="P:glutaminyl-tRNAGln biosynthesis via transamidation"/>
    <property type="evidence" value="ECO:0007669"/>
    <property type="project" value="TreeGrafter"/>
</dbReference>
<comment type="caution">
    <text evidence="2">The sequence shown here is derived from an EMBL/GenBank/DDBJ whole genome shotgun (WGS) entry which is preliminary data.</text>
</comment>
<dbReference type="EMBL" id="MFCV01000036">
    <property type="protein sequence ID" value="OGE31567.1"/>
    <property type="molecule type" value="Genomic_DNA"/>
</dbReference>
<evidence type="ECO:0000313" key="3">
    <source>
        <dbReference type="Proteomes" id="UP000176902"/>
    </source>
</evidence>
<dbReference type="PANTHER" id="PTHR15004">
    <property type="entry name" value="GLUTAMYL-TRNA(GLN) AMIDOTRANSFERASE SUBUNIT C, MITOCHONDRIAL"/>
    <property type="match status" value="1"/>
</dbReference>
<dbReference type="Pfam" id="PF02686">
    <property type="entry name" value="GatC"/>
    <property type="match status" value="1"/>
</dbReference>
<dbReference type="HAMAP" id="MF_00122">
    <property type="entry name" value="GatC"/>
    <property type="match status" value="1"/>
</dbReference>
<accession>A0A1F5JSI2</accession>
<dbReference type="GO" id="GO:0005524">
    <property type="term" value="F:ATP binding"/>
    <property type="evidence" value="ECO:0007669"/>
    <property type="project" value="UniProtKB-KW"/>
</dbReference>
<dbReference type="STRING" id="1797768.A3C59_02640"/>
<evidence type="ECO:0000256" key="1">
    <source>
        <dbReference type="HAMAP-Rule" id="MF_00122"/>
    </source>
</evidence>
<dbReference type="InterPro" id="IPR003837">
    <property type="entry name" value="GatC"/>
</dbReference>
<protein>
    <recommendedName>
        <fullName evidence="1">Aspartyl/glutamyl-tRNA(Asn/Gln) amidotransferase subunit C</fullName>
        <shortName evidence="1">Asp/Glu-ADT subunit C</shortName>
        <ecNumber evidence="1">6.3.5.-</ecNumber>
    </recommendedName>
</protein>
<keyword evidence="1" id="KW-0436">Ligase</keyword>
<dbReference type="NCBIfam" id="TIGR00135">
    <property type="entry name" value="gatC"/>
    <property type="match status" value="1"/>
</dbReference>
<keyword evidence="1" id="KW-0648">Protein biosynthesis</keyword>
<dbReference type="GO" id="GO:0006412">
    <property type="term" value="P:translation"/>
    <property type="evidence" value="ECO:0007669"/>
    <property type="project" value="UniProtKB-UniRule"/>
</dbReference>
<evidence type="ECO:0000313" key="2">
    <source>
        <dbReference type="EMBL" id="OGE31567.1"/>
    </source>
</evidence>